<accession>A0A8E2JPB2</accession>
<proteinExistence type="predicted"/>
<evidence type="ECO:0000313" key="2">
    <source>
        <dbReference type="EMBL" id="OCL04533.1"/>
    </source>
</evidence>
<evidence type="ECO:0000256" key="1">
    <source>
        <dbReference type="SAM" id="MobiDB-lite"/>
    </source>
</evidence>
<gene>
    <name evidence="2" type="ORF">AOQ84DRAFT_380484</name>
</gene>
<protein>
    <submittedName>
        <fullName evidence="2">Uncharacterized protein</fullName>
    </submittedName>
</protein>
<feature type="compositionally biased region" description="Polar residues" evidence="1">
    <location>
        <begin position="185"/>
        <end position="205"/>
    </location>
</feature>
<reference evidence="2 3" key="1">
    <citation type="journal article" date="2016" name="Nat. Commun.">
        <title>Ectomycorrhizal ecology is imprinted in the genome of the dominant symbiotic fungus Cenococcum geophilum.</title>
        <authorList>
            <consortium name="DOE Joint Genome Institute"/>
            <person name="Peter M."/>
            <person name="Kohler A."/>
            <person name="Ohm R.A."/>
            <person name="Kuo A."/>
            <person name="Krutzmann J."/>
            <person name="Morin E."/>
            <person name="Arend M."/>
            <person name="Barry K.W."/>
            <person name="Binder M."/>
            <person name="Choi C."/>
            <person name="Clum A."/>
            <person name="Copeland A."/>
            <person name="Grisel N."/>
            <person name="Haridas S."/>
            <person name="Kipfer T."/>
            <person name="LaButti K."/>
            <person name="Lindquist E."/>
            <person name="Lipzen A."/>
            <person name="Maire R."/>
            <person name="Meier B."/>
            <person name="Mihaltcheva S."/>
            <person name="Molinier V."/>
            <person name="Murat C."/>
            <person name="Poggeler S."/>
            <person name="Quandt C.A."/>
            <person name="Sperisen C."/>
            <person name="Tritt A."/>
            <person name="Tisserant E."/>
            <person name="Crous P.W."/>
            <person name="Henrissat B."/>
            <person name="Nehls U."/>
            <person name="Egli S."/>
            <person name="Spatafora J.W."/>
            <person name="Grigoriev I.V."/>
            <person name="Martin F.M."/>
        </authorList>
    </citation>
    <scope>NUCLEOTIDE SEQUENCE [LARGE SCALE GENOMIC DNA]</scope>
    <source>
        <strain evidence="2 3">CBS 207.34</strain>
    </source>
</reference>
<dbReference type="Proteomes" id="UP000250140">
    <property type="component" value="Unassembled WGS sequence"/>
</dbReference>
<dbReference type="EMBL" id="KV750482">
    <property type="protein sequence ID" value="OCL04533.1"/>
    <property type="molecule type" value="Genomic_DNA"/>
</dbReference>
<dbReference type="OrthoDB" id="3789257at2759"/>
<keyword evidence="3" id="KW-1185">Reference proteome</keyword>
<organism evidence="2 3">
    <name type="scientific">Glonium stellatum</name>
    <dbReference type="NCBI Taxonomy" id="574774"/>
    <lineage>
        <taxon>Eukaryota</taxon>
        <taxon>Fungi</taxon>
        <taxon>Dikarya</taxon>
        <taxon>Ascomycota</taxon>
        <taxon>Pezizomycotina</taxon>
        <taxon>Dothideomycetes</taxon>
        <taxon>Pleosporomycetidae</taxon>
        <taxon>Gloniales</taxon>
        <taxon>Gloniaceae</taxon>
        <taxon>Glonium</taxon>
    </lineage>
</organism>
<feature type="region of interest" description="Disordered" evidence="1">
    <location>
        <begin position="146"/>
        <end position="205"/>
    </location>
</feature>
<sequence>MTPNDWFYRLLEEKRKTFDANTHPLPSHQNDAFELCLELLRENATSLQKRSRARRSVRLRARTLLTDVFIDLGPGVFLLCTLAAPISRLATVSIKNLLPELRGWWETCPHPQGLAVTASRLCEANSISTLTASARKRPLLEVDFSIEEHSTQTQDSRLSERQSEAPIPQDVHQTLEQDLPRKESTISSHNPKTNDTSPKSPSSATVPVYHQVIDEPLLKRPRLGSQQIPGNPTLPGEGQYFSFSFMRRHMIENLPEPFCTGMKMSNLWRKEKESGGLAVTNCLSIYVPKTHKEDALFVVRIGYYNGFNILNLFGLGDPDPESEEDVAEEARD</sequence>
<feature type="compositionally biased region" description="Basic and acidic residues" evidence="1">
    <location>
        <begin position="173"/>
        <end position="184"/>
    </location>
</feature>
<dbReference type="AlphaFoldDB" id="A0A8E2JPB2"/>
<name>A0A8E2JPB2_9PEZI</name>
<evidence type="ECO:0000313" key="3">
    <source>
        <dbReference type="Proteomes" id="UP000250140"/>
    </source>
</evidence>